<dbReference type="Pfam" id="PF11950">
    <property type="entry name" value="DUF3467"/>
    <property type="match status" value="1"/>
</dbReference>
<protein>
    <submittedName>
        <fullName evidence="1">Protein of uncharacterized function (DUF3467)</fullName>
    </submittedName>
</protein>
<accession>A0A239XQ19</accession>
<name>A0A239XQ19_9FLAO</name>
<dbReference type="EMBL" id="LT906465">
    <property type="protein sequence ID" value="SNV49021.1"/>
    <property type="molecule type" value="Genomic_DNA"/>
</dbReference>
<evidence type="ECO:0000313" key="2">
    <source>
        <dbReference type="Proteomes" id="UP000215196"/>
    </source>
</evidence>
<dbReference type="Proteomes" id="UP000215196">
    <property type="component" value="Chromosome 1"/>
</dbReference>
<organism evidence="1 2">
    <name type="scientific">Chryseobacterium taklimakanense</name>
    <dbReference type="NCBI Taxonomy" id="536441"/>
    <lineage>
        <taxon>Bacteria</taxon>
        <taxon>Pseudomonadati</taxon>
        <taxon>Bacteroidota</taxon>
        <taxon>Flavobacteriia</taxon>
        <taxon>Flavobacteriales</taxon>
        <taxon>Weeksellaceae</taxon>
        <taxon>Chryseobacterium group</taxon>
        <taxon>Chryseobacterium</taxon>
    </lineage>
</organism>
<sequence length="102" mass="11358">MDNNQNPQDGNINIQLNEMVAAGVYCNLALVNHSPSEFVLDFIQLMPGVQQANVRSRVILAPLHAKRVLTALQQNIANYEQQFGEIKEVEPFVIGQNNNVQA</sequence>
<keyword evidence="2" id="KW-1185">Reference proteome</keyword>
<dbReference type="KEGG" id="ctak:4412677_02031"/>
<dbReference type="AlphaFoldDB" id="A0A239XQ19"/>
<gene>
    <name evidence="1" type="ORF">SAMEA4412677_02031</name>
</gene>
<evidence type="ECO:0000313" key="1">
    <source>
        <dbReference type="EMBL" id="SNV49021.1"/>
    </source>
</evidence>
<dbReference type="InterPro" id="IPR021857">
    <property type="entry name" value="DUF3467"/>
</dbReference>
<reference evidence="1 2" key="1">
    <citation type="submission" date="2017-06" db="EMBL/GenBank/DDBJ databases">
        <authorList>
            <consortium name="Pathogen Informatics"/>
        </authorList>
    </citation>
    <scope>NUCLEOTIDE SEQUENCE [LARGE SCALE GENOMIC DNA]</scope>
    <source>
        <strain evidence="1 2">NCTC13490</strain>
    </source>
</reference>
<proteinExistence type="predicted"/>
<dbReference type="RefSeq" id="WP_095072948.1">
    <property type="nucleotide sequence ID" value="NZ_JAKRDQ010000008.1"/>
</dbReference>